<dbReference type="SUPFAM" id="SSF56112">
    <property type="entry name" value="Protein kinase-like (PK-like)"/>
    <property type="match status" value="1"/>
</dbReference>
<sequence>MPLSRKPPSEQIHGDDRAAHFVPARQRNLRHQSHGGSDHRLFSAAPLPESPLTRRAKSISSTSVHACSLSSSPQHRHISSSGAAVHHDAVTCTKPTSKLDRRSLDSIHANSKCILRDNITAGNFLTGSTRRELETKEKVHQWRCSYVAYVNSGTISWNDDDSKRISPLNLGFAAKPKRTPTSVVTSPNTSPCKSSNVEFSDPTTSVPLEVRYKLKMLSAKTKTVHSPDHSFLNCPMSLTSYFNPKIEEESQHHKSLSRVCTENNLVDAHPLPLPPRVSPPVPLSVTMLQQSIAMYHADENLPSVKGQWQKRKLIGRGTFGSVFHATNKETGASCAMKEVNLIPDDPTSAECMKQLEQEIKVLRQLHHPNIVQYYGSEIVGNNLYIYMEYVYPGSISTFMREHFGAVTESVVRNFTRHILSGLVYLHSNNTIHRDIKGANLLVNVSGIVKLADFGLAKILTGNTYDLSLKGSPYWMAPEVVKGAIKDECNPDVVTAIDIWSLGCTVIEMLTGKPPWNELEGPSAMFKVLQESPPIPETLSSVGKDFLQQCFQRDPSDRPSAATLLKHAFVQKFHDREVIAHPKSYPRGDLGPEQYFRTKQCQ</sequence>
<dbReference type="InterPro" id="IPR000719">
    <property type="entry name" value="Prot_kinase_dom"/>
</dbReference>
<evidence type="ECO:0000256" key="1">
    <source>
        <dbReference type="ARBA" id="ARBA00006529"/>
    </source>
</evidence>
<gene>
    <name evidence="12" type="ORF">Fmac_032499</name>
</gene>
<evidence type="ECO:0000256" key="5">
    <source>
        <dbReference type="ARBA" id="ARBA00022777"/>
    </source>
</evidence>
<dbReference type="SMART" id="SM00220">
    <property type="entry name" value="S_TKc"/>
    <property type="match status" value="1"/>
</dbReference>
<dbReference type="Pfam" id="PF00069">
    <property type="entry name" value="Pkinase"/>
    <property type="match status" value="1"/>
</dbReference>
<comment type="caution">
    <text evidence="12">The sequence shown here is derived from an EMBL/GenBank/DDBJ whole genome shotgun (WGS) entry which is preliminary data.</text>
</comment>
<feature type="compositionally biased region" description="Low complexity" evidence="10">
    <location>
        <begin position="179"/>
        <end position="191"/>
    </location>
</feature>
<accession>A0ABD1L5J1</accession>
<evidence type="ECO:0000256" key="9">
    <source>
        <dbReference type="PROSITE-ProRule" id="PRU10141"/>
    </source>
</evidence>
<evidence type="ECO:0000256" key="6">
    <source>
        <dbReference type="ARBA" id="ARBA00022840"/>
    </source>
</evidence>
<dbReference type="InterPro" id="IPR017441">
    <property type="entry name" value="Protein_kinase_ATP_BS"/>
</dbReference>
<evidence type="ECO:0000313" key="12">
    <source>
        <dbReference type="EMBL" id="KAL2318623.1"/>
    </source>
</evidence>
<dbReference type="PROSITE" id="PS50011">
    <property type="entry name" value="PROTEIN_KINASE_DOM"/>
    <property type="match status" value="1"/>
</dbReference>
<comment type="similarity">
    <text evidence="1">Belongs to the protein kinase superfamily. STE Ser/Thr protein kinase family. MAP kinase kinase kinase subfamily.</text>
</comment>
<dbReference type="PANTHER" id="PTHR48016">
    <property type="entry name" value="MAP KINASE KINASE KINASE SSK2-RELATED-RELATED"/>
    <property type="match status" value="1"/>
</dbReference>
<dbReference type="FunFam" id="1.10.510.10:FF:001239">
    <property type="entry name" value="Predicted protein"/>
    <property type="match status" value="1"/>
</dbReference>
<keyword evidence="4 9" id="KW-0547">Nucleotide-binding</keyword>
<keyword evidence="5" id="KW-0418">Kinase</keyword>
<dbReference type="Gene3D" id="1.10.510.10">
    <property type="entry name" value="Transferase(Phosphotransferase) domain 1"/>
    <property type="match status" value="1"/>
</dbReference>
<evidence type="ECO:0000313" key="13">
    <source>
        <dbReference type="Proteomes" id="UP001603857"/>
    </source>
</evidence>
<dbReference type="InterPro" id="IPR011009">
    <property type="entry name" value="Kinase-like_dom_sf"/>
</dbReference>
<dbReference type="GO" id="GO:0004709">
    <property type="term" value="F:MAP kinase kinase kinase activity"/>
    <property type="evidence" value="ECO:0007669"/>
    <property type="project" value="UniProtKB-EC"/>
</dbReference>
<keyword evidence="3" id="KW-0808">Transferase</keyword>
<evidence type="ECO:0000256" key="10">
    <source>
        <dbReference type="SAM" id="MobiDB-lite"/>
    </source>
</evidence>
<feature type="region of interest" description="Disordered" evidence="10">
    <location>
        <begin position="29"/>
        <end position="49"/>
    </location>
</feature>
<evidence type="ECO:0000259" key="11">
    <source>
        <dbReference type="PROSITE" id="PS50011"/>
    </source>
</evidence>
<dbReference type="GO" id="GO:0005524">
    <property type="term" value="F:ATP binding"/>
    <property type="evidence" value="ECO:0007669"/>
    <property type="project" value="UniProtKB-UniRule"/>
</dbReference>
<evidence type="ECO:0000256" key="3">
    <source>
        <dbReference type="ARBA" id="ARBA00022679"/>
    </source>
</evidence>
<dbReference type="PANTHER" id="PTHR48016:SF12">
    <property type="entry name" value="PROTEIN KINASE DOMAIN-CONTAINING PROTEIN"/>
    <property type="match status" value="1"/>
</dbReference>
<evidence type="ECO:0000256" key="7">
    <source>
        <dbReference type="ARBA" id="ARBA00047559"/>
    </source>
</evidence>
<organism evidence="12 13">
    <name type="scientific">Flemingia macrophylla</name>
    <dbReference type="NCBI Taxonomy" id="520843"/>
    <lineage>
        <taxon>Eukaryota</taxon>
        <taxon>Viridiplantae</taxon>
        <taxon>Streptophyta</taxon>
        <taxon>Embryophyta</taxon>
        <taxon>Tracheophyta</taxon>
        <taxon>Spermatophyta</taxon>
        <taxon>Magnoliopsida</taxon>
        <taxon>eudicotyledons</taxon>
        <taxon>Gunneridae</taxon>
        <taxon>Pentapetalae</taxon>
        <taxon>rosids</taxon>
        <taxon>fabids</taxon>
        <taxon>Fabales</taxon>
        <taxon>Fabaceae</taxon>
        <taxon>Papilionoideae</taxon>
        <taxon>50 kb inversion clade</taxon>
        <taxon>NPAAA clade</taxon>
        <taxon>indigoferoid/millettioid clade</taxon>
        <taxon>Phaseoleae</taxon>
        <taxon>Flemingia</taxon>
    </lineage>
</organism>
<dbReference type="AlphaFoldDB" id="A0ABD1L5J1"/>
<protein>
    <recommendedName>
        <fullName evidence="2">mitogen-activated protein kinase kinase kinase</fullName>
        <ecNumber evidence="2">2.7.11.25</ecNumber>
    </recommendedName>
</protein>
<keyword evidence="13" id="KW-1185">Reference proteome</keyword>
<proteinExistence type="inferred from homology"/>
<comment type="catalytic activity">
    <reaction evidence="8">
        <text>L-seryl-[protein] + ATP = O-phospho-L-seryl-[protein] + ADP + H(+)</text>
        <dbReference type="Rhea" id="RHEA:17989"/>
        <dbReference type="Rhea" id="RHEA-COMP:9863"/>
        <dbReference type="Rhea" id="RHEA-COMP:11604"/>
        <dbReference type="ChEBI" id="CHEBI:15378"/>
        <dbReference type="ChEBI" id="CHEBI:29999"/>
        <dbReference type="ChEBI" id="CHEBI:30616"/>
        <dbReference type="ChEBI" id="CHEBI:83421"/>
        <dbReference type="ChEBI" id="CHEBI:456216"/>
        <dbReference type="EC" id="2.7.11.25"/>
    </reaction>
</comment>
<reference evidence="12 13" key="1">
    <citation type="submission" date="2024-08" db="EMBL/GenBank/DDBJ databases">
        <title>Insights into the chromosomal genome structure of Flemingia macrophylla.</title>
        <authorList>
            <person name="Ding Y."/>
            <person name="Zhao Y."/>
            <person name="Bi W."/>
            <person name="Wu M."/>
            <person name="Zhao G."/>
            <person name="Gong Y."/>
            <person name="Li W."/>
            <person name="Zhang P."/>
        </authorList>
    </citation>
    <scope>NUCLEOTIDE SEQUENCE [LARGE SCALE GENOMIC DNA]</scope>
    <source>
        <strain evidence="12">DYQJB</strain>
        <tissue evidence="12">Leaf</tissue>
    </source>
</reference>
<comment type="catalytic activity">
    <reaction evidence="7">
        <text>L-threonyl-[protein] + ATP = O-phospho-L-threonyl-[protein] + ADP + H(+)</text>
        <dbReference type="Rhea" id="RHEA:46608"/>
        <dbReference type="Rhea" id="RHEA-COMP:11060"/>
        <dbReference type="Rhea" id="RHEA-COMP:11605"/>
        <dbReference type="ChEBI" id="CHEBI:15378"/>
        <dbReference type="ChEBI" id="CHEBI:30013"/>
        <dbReference type="ChEBI" id="CHEBI:30616"/>
        <dbReference type="ChEBI" id="CHEBI:61977"/>
        <dbReference type="ChEBI" id="CHEBI:456216"/>
        <dbReference type="EC" id="2.7.11.25"/>
    </reaction>
</comment>
<dbReference type="InterPro" id="IPR050538">
    <property type="entry name" value="MAP_kinase_kinase_kinase"/>
</dbReference>
<feature type="binding site" evidence="9">
    <location>
        <position position="337"/>
    </location>
    <ligand>
        <name>ATP</name>
        <dbReference type="ChEBI" id="CHEBI:30616"/>
    </ligand>
</feature>
<feature type="domain" description="Protein kinase" evidence="11">
    <location>
        <begin position="308"/>
        <end position="569"/>
    </location>
</feature>
<dbReference type="Proteomes" id="UP001603857">
    <property type="component" value="Unassembled WGS sequence"/>
</dbReference>
<evidence type="ECO:0000256" key="2">
    <source>
        <dbReference type="ARBA" id="ARBA00012406"/>
    </source>
</evidence>
<dbReference type="EMBL" id="JBGMDY010000011">
    <property type="protein sequence ID" value="KAL2318623.1"/>
    <property type="molecule type" value="Genomic_DNA"/>
</dbReference>
<feature type="region of interest" description="Disordered" evidence="10">
    <location>
        <begin position="178"/>
        <end position="198"/>
    </location>
</feature>
<keyword evidence="6 9" id="KW-0067">ATP-binding</keyword>
<evidence type="ECO:0000256" key="8">
    <source>
        <dbReference type="ARBA" id="ARBA00048329"/>
    </source>
</evidence>
<dbReference type="PROSITE" id="PS00107">
    <property type="entry name" value="PROTEIN_KINASE_ATP"/>
    <property type="match status" value="1"/>
</dbReference>
<name>A0ABD1L5J1_9FABA</name>
<evidence type="ECO:0000256" key="4">
    <source>
        <dbReference type="ARBA" id="ARBA00022741"/>
    </source>
</evidence>
<dbReference type="EC" id="2.7.11.25" evidence="2"/>